<gene>
    <name evidence="2" type="ORF">M5X19_25475</name>
</gene>
<evidence type="ECO:0000256" key="1">
    <source>
        <dbReference type="SAM" id="Phobius"/>
    </source>
</evidence>
<dbReference type="PANTHER" id="PTHR31446:SF29">
    <property type="entry name" value="ACID PHOSPHATASE_VANADIUM-DEPENDENT HALOPEROXIDASE-RELATED PROTEIN"/>
    <property type="match status" value="1"/>
</dbReference>
<dbReference type="Pfam" id="PF02681">
    <property type="entry name" value="DUF212"/>
    <property type="match status" value="1"/>
</dbReference>
<comment type="caution">
    <text evidence="2">The sequence shown here is derived from an EMBL/GenBank/DDBJ whole genome shotgun (WGS) entry which is preliminary data.</text>
</comment>
<evidence type="ECO:0000313" key="2">
    <source>
        <dbReference type="EMBL" id="MCY9696222.1"/>
    </source>
</evidence>
<dbReference type="Proteomes" id="UP001527099">
    <property type="component" value="Unassembled WGS sequence"/>
</dbReference>
<dbReference type="InterPro" id="IPR003832">
    <property type="entry name" value="DUF212"/>
</dbReference>
<keyword evidence="1" id="KW-1133">Transmembrane helix</keyword>
<dbReference type="PANTHER" id="PTHR31446">
    <property type="entry name" value="ACID PHOSPHATASE/VANADIUM-DEPENDENT HALOPEROXIDASE-RELATED PROTEIN"/>
    <property type="match status" value="1"/>
</dbReference>
<reference evidence="2 3" key="1">
    <citation type="submission" date="2022-05" db="EMBL/GenBank/DDBJ databases">
        <title>Genome Sequencing of Bee-Associated Microbes.</title>
        <authorList>
            <person name="Dunlap C."/>
        </authorList>
    </citation>
    <scope>NUCLEOTIDE SEQUENCE [LARGE SCALE GENOMIC DNA]</scope>
    <source>
        <strain evidence="2 3">NRRL B-14421</strain>
    </source>
</reference>
<name>A0ABT4GJ44_9BACL</name>
<dbReference type="EMBL" id="JAMDMX010000091">
    <property type="protein sequence ID" value="MCY9696222.1"/>
    <property type="molecule type" value="Genomic_DNA"/>
</dbReference>
<feature type="transmembrane region" description="Helical" evidence="1">
    <location>
        <begin position="132"/>
        <end position="149"/>
    </location>
</feature>
<sequence>MNRALTTAMIGIGTAQAMKLPLFYLKTGKWDLSQLTQTGGMPSSHSSGVSALATYIAMKRGISAIDFAVSSVFGAVVMYDAMGIRRAAGEIAIEVNDLDEQVERLAKQHPGLYHERRRKALKERLGHLPREVVGGALLGIAIGAFSYMLENKK</sequence>
<keyword evidence="3" id="KW-1185">Reference proteome</keyword>
<organism evidence="2 3">
    <name type="scientific">Paenibacillus alginolyticus</name>
    <dbReference type="NCBI Taxonomy" id="59839"/>
    <lineage>
        <taxon>Bacteria</taxon>
        <taxon>Bacillati</taxon>
        <taxon>Bacillota</taxon>
        <taxon>Bacilli</taxon>
        <taxon>Bacillales</taxon>
        <taxon>Paenibacillaceae</taxon>
        <taxon>Paenibacillus</taxon>
    </lineage>
</organism>
<keyword evidence="1" id="KW-0812">Transmembrane</keyword>
<protein>
    <submittedName>
        <fullName evidence="2">Divergent PAP2 family protein</fullName>
    </submittedName>
</protein>
<accession>A0ABT4GJ44</accession>
<proteinExistence type="predicted"/>
<keyword evidence="1" id="KW-0472">Membrane</keyword>
<evidence type="ECO:0000313" key="3">
    <source>
        <dbReference type="Proteomes" id="UP001527099"/>
    </source>
</evidence>
<dbReference type="RefSeq" id="WP_029196093.1">
    <property type="nucleotide sequence ID" value="NZ_JAMDMW010000156.1"/>
</dbReference>